<gene>
    <name evidence="2" type="ORF">IAC04_06290</name>
</gene>
<reference evidence="2" key="2">
    <citation type="submission" date="2021-04" db="EMBL/GenBank/DDBJ databases">
        <authorList>
            <person name="Gilroy R."/>
        </authorList>
    </citation>
    <scope>NUCLEOTIDE SEQUENCE</scope>
    <source>
        <strain evidence="2">Gambia16-554</strain>
    </source>
</reference>
<dbReference type="EMBL" id="DXAW01000109">
    <property type="protein sequence ID" value="HIZ86080.1"/>
    <property type="molecule type" value="Genomic_DNA"/>
</dbReference>
<organism evidence="2 3">
    <name type="scientific">Candidatus Coprenecus stercoravium</name>
    <dbReference type="NCBI Taxonomy" id="2840735"/>
    <lineage>
        <taxon>Bacteria</taxon>
        <taxon>Pseudomonadati</taxon>
        <taxon>Bacteroidota</taxon>
        <taxon>Bacteroidia</taxon>
        <taxon>Bacteroidales</taxon>
        <taxon>Rikenellaceae</taxon>
        <taxon>Rikenellaceae incertae sedis</taxon>
        <taxon>Candidatus Coprenecus</taxon>
    </lineage>
</organism>
<sequence length="272" mass="30770">MLKKIVTYILLALAVLIFCGYFTAASILSERGCAEEFCTGISVRILDSTVNRFVSEEEIKSIISSSAVNPAGKLRSEVRLHDIETLLDNRSAIKKSDVSLSKDGILDIRITQRRPLLRIQTGNGGYYIDDTGYIFPWVSSFTSYVPVVTGHIPVKLKEGYRGVPGDAGKEWVEQVIALAGWLDRHPVWNAQIQQIYVESNGDIVFYNAIGDQKIIFGAIDNIEYKFAKLRAFYKEIVPEYGWERYKEVNLKFSNQIVCTLRDGRQTRNSSRI</sequence>
<keyword evidence="2" id="KW-0131">Cell cycle</keyword>
<keyword evidence="2" id="KW-0132">Cell division</keyword>
<accession>A0A9D2GRU4</accession>
<evidence type="ECO:0000259" key="1">
    <source>
        <dbReference type="Pfam" id="PF03799"/>
    </source>
</evidence>
<feature type="domain" description="Cell division protein FtsQ/DivIB C-terminal" evidence="1">
    <location>
        <begin position="118"/>
        <end position="236"/>
    </location>
</feature>
<evidence type="ECO:0000313" key="2">
    <source>
        <dbReference type="EMBL" id="HIZ86080.1"/>
    </source>
</evidence>
<protein>
    <submittedName>
        <fullName evidence="2">Cell division protein FtsQ</fullName>
    </submittedName>
</protein>
<comment type="caution">
    <text evidence="2">The sequence shown here is derived from an EMBL/GenBank/DDBJ whole genome shotgun (WGS) entry which is preliminary data.</text>
</comment>
<evidence type="ECO:0000313" key="3">
    <source>
        <dbReference type="Proteomes" id="UP000824115"/>
    </source>
</evidence>
<dbReference type="Proteomes" id="UP000824115">
    <property type="component" value="Unassembled WGS sequence"/>
</dbReference>
<dbReference type="InterPro" id="IPR005548">
    <property type="entry name" value="Cell_div_FtsQ/DivIB_C"/>
</dbReference>
<name>A0A9D2GRU4_9BACT</name>
<dbReference type="GO" id="GO:0051301">
    <property type="term" value="P:cell division"/>
    <property type="evidence" value="ECO:0007669"/>
    <property type="project" value="UniProtKB-KW"/>
</dbReference>
<dbReference type="AlphaFoldDB" id="A0A9D2GRU4"/>
<dbReference type="Pfam" id="PF03799">
    <property type="entry name" value="FtsQ_DivIB_C"/>
    <property type="match status" value="1"/>
</dbReference>
<reference evidence="2" key="1">
    <citation type="journal article" date="2021" name="PeerJ">
        <title>Extensive microbial diversity within the chicken gut microbiome revealed by metagenomics and culture.</title>
        <authorList>
            <person name="Gilroy R."/>
            <person name="Ravi A."/>
            <person name="Getino M."/>
            <person name="Pursley I."/>
            <person name="Horton D.L."/>
            <person name="Alikhan N.F."/>
            <person name="Baker D."/>
            <person name="Gharbi K."/>
            <person name="Hall N."/>
            <person name="Watson M."/>
            <person name="Adriaenssens E.M."/>
            <person name="Foster-Nyarko E."/>
            <person name="Jarju S."/>
            <person name="Secka A."/>
            <person name="Antonio M."/>
            <person name="Oren A."/>
            <person name="Chaudhuri R.R."/>
            <person name="La Ragione R."/>
            <person name="Hildebrand F."/>
            <person name="Pallen M.J."/>
        </authorList>
    </citation>
    <scope>NUCLEOTIDE SEQUENCE</scope>
    <source>
        <strain evidence="2">Gambia16-554</strain>
    </source>
</reference>
<proteinExistence type="predicted"/>